<dbReference type="InterPro" id="IPR036388">
    <property type="entry name" value="WH-like_DNA-bd_sf"/>
</dbReference>
<evidence type="ECO:0000256" key="3">
    <source>
        <dbReference type="ARBA" id="ARBA00018111"/>
    </source>
</evidence>
<comment type="similarity">
    <text evidence="2">Belongs to the RecX family.</text>
</comment>
<comment type="caution">
    <text evidence="6">The sequence shown here is derived from an EMBL/GenBank/DDBJ whole genome shotgun (WGS) entry which is preliminary data.</text>
</comment>
<organism evidence="6">
    <name type="scientific">bioreactor metagenome</name>
    <dbReference type="NCBI Taxonomy" id="1076179"/>
    <lineage>
        <taxon>unclassified sequences</taxon>
        <taxon>metagenomes</taxon>
        <taxon>ecological metagenomes</taxon>
    </lineage>
</organism>
<evidence type="ECO:0000256" key="1">
    <source>
        <dbReference type="ARBA" id="ARBA00004496"/>
    </source>
</evidence>
<name>A0A645INW2_9ZZZZ</name>
<protein>
    <recommendedName>
        <fullName evidence="3">Regulatory protein RecX</fullName>
    </recommendedName>
</protein>
<dbReference type="GO" id="GO:0005737">
    <property type="term" value="C:cytoplasm"/>
    <property type="evidence" value="ECO:0007669"/>
    <property type="project" value="UniProtKB-SubCell"/>
</dbReference>
<reference evidence="6" key="1">
    <citation type="submission" date="2019-08" db="EMBL/GenBank/DDBJ databases">
        <authorList>
            <person name="Kucharzyk K."/>
            <person name="Murdoch R.W."/>
            <person name="Higgins S."/>
            <person name="Loffler F."/>
        </authorList>
    </citation>
    <scope>NUCLEOTIDE SEQUENCE</scope>
</reference>
<gene>
    <name evidence="6" type="ORF">SDC9_196546</name>
</gene>
<dbReference type="EMBL" id="VSSQ01111714">
    <property type="protein sequence ID" value="MPN48933.1"/>
    <property type="molecule type" value="Genomic_DNA"/>
</dbReference>
<comment type="subcellular location">
    <subcellularLocation>
        <location evidence="1">Cytoplasm</location>
    </subcellularLocation>
</comment>
<dbReference type="AlphaFoldDB" id="A0A645INW2"/>
<accession>A0A645INW2</accession>
<dbReference type="InterPro" id="IPR053925">
    <property type="entry name" value="RecX_HTH_3rd"/>
</dbReference>
<dbReference type="Pfam" id="PF21981">
    <property type="entry name" value="RecX_HTH3"/>
    <property type="match status" value="1"/>
</dbReference>
<keyword evidence="4" id="KW-0963">Cytoplasm</keyword>
<sequence>METIQSIMNQYEGINEIDAALNLLRKRYLNPQTVDHAKIVRYLLSKGFSYSVIHQATQSISASAPDF</sequence>
<evidence type="ECO:0000259" key="5">
    <source>
        <dbReference type="Pfam" id="PF21981"/>
    </source>
</evidence>
<proteinExistence type="inferred from homology"/>
<evidence type="ECO:0000256" key="4">
    <source>
        <dbReference type="ARBA" id="ARBA00022490"/>
    </source>
</evidence>
<dbReference type="Gene3D" id="1.10.10.10">
    <property type="entry name" value="Winged helix-like DNA-binding domain superfamily/Winged helix DNA-binding domain"/>
    <property type="match status" value="1"/>
</dbReference>
<evidence type="ECO:0000256" key="2">
    <source>
        <dbReference type="ARBA" id="ARBA00009695"/>
    </source>
</evidence>
<feature type="domain" description="RecX third three-helical" evidence="5">
    <location>
        <begin position="16"/>
        <end position="56"/>
    </location>
</feature>
<evidence type="ECO:0000313" key="6">
    <source>
        <dbReference type="EMBL" id="MPN48933.1"/>
    </source>
</evidence>